<keyword evidence="2" id="KW-1185">Reference proteome</keyword>
<proteinExistence type="predicted"/>
<sequence length="217" mass="25567">MKEVKECIYELSKKLVVKEDIFKKNINIYLAPNRNEFEYLILNILKINIKMPTNKGRIAQPQRTDLILLCPSAYGTDSIYKYNFDDYKRLLIHEMVHMFHEHLSVDMENIARWFSEGIAIYLSKQNEDEDEFKTPVIDGVLDNKIPTIEDINNDIMLSYDWGWSIVKYIDETYGFDVVLNIVRNCGSDDVIGFISDDKGGFENNWRNWLLDTYKIID</sequence>
<protein>
    <recommendedName>
        <fullName evidence="3">Peptidase MA-like domain-containing protein</fullName>
    </recommendedName>
</protein>
<comment type="caution">
    <text evidence="1">The sequence shown here is derived from an EMBL/GenBank/DDBJ whole genome shotgun (WGS) entry which is preliminary data.</text>
</comment>
<organism evidence="1 2">
    <name type="scientific">Romboutsia sedimentorum</name>
    <dbReference type="NCBI Taxonomy" id="1368474"/>
    <lineage>
        <taxon>Bacteria</taxon>
        <taxon>Bacillati</taxon>
        <taxon>Bacillota</taxon>
        <taxon>Clostridia</taxon>
        <taxon>Peptostreptococcales</taxon>
        <taxon>Peptostreptococcaceae</taxon>
        <taxon>Romboutsia</taxon>
    </lineage>
</organism>
<reference evidence="1 2" key="1">
    <citation type="submission" date="2023-05" db="EMBL/GenBank/DDBJ databases">
        <title>Rombocin, a short stable natural nisin variant, displays selective antimicrobial activity against Listeria monocytogenes and employs dual mode of action to kill target bacterial strains.</title>
        <authorList>
            <person name="Wambui J."/>
            <person name="Stephan R."/>
            <person name="Kuipers O.P."/>
        </authorList>
    </citation>
    <scope>NUCLEOTIDE SEQUENCE [LARGE SCALE GENOMIC DNA]</scope>
    <source>
        <strain evidence="1 2">RC002</strain>
    </source>
</reference>
<dbReference type="EMBL" id="JASKYM010000001">
    <property type="protein sequence ID" value="MDK2562444.1"/>
    <property type="molecule type" value="Genomic_DNA"/>
</dbReference>
<accession>A0ABT7E689</accession>
<evidence type="ECO:0000313" key="2">
    <source>
        <dbReference type="Proteomes" id="UP001301012"/>
    </source>
</evidence>
<dbReference type="Proteomes" id="UP001301012">
    <property type="component" value="Unassembled WGS sequence"/>
</dbReference>
<evidence type="ECO:0000313" key="1">
    <source>
        <dbReference type="EMBL" id="MDK2562444.1"/>
    </source>
</evidence>
<dbReference type="RefSeq" id="WP_284131423.1">
    <property type="nucleotide sequence ID" value="NZ_JASKYM010000001.1"/>
</dbReference>
<name>A0ABT7E689_9FIRM</name>
<evidence type="ECO:0008006" key="3">
    <source>
        <dbReference type="Google" id="ProtNLM"/>
    </source>
</evidence>
<gene>
    <name evidence="1" type="ORF">QOZ84_02695</name>
</gene>